<dbReference type="EMBL" id="PJOS01000003">
    <property type="protein sequence ID" value="PKT74548.1"/>
    <property type="molecule type" value="Genomic_DNA"/>
</dbReference>
<keyword evidence="2" id="KW-0812">Transmembrane</keyword>
<name>A0A2I0SX78_9ACTN</name>
<organism evidence="3 4">
    <name type="scientific">Streptomyces populi</name>
    <dbReference type="NCBI Taxonomy" id="2058924"/>
    <lineage>
        <taxon>Bacteria</taxon>
        <taxon>Bacillati</taxon>
        <taxon>Actinomycetota</taxon>
        <taxon>Actinomycetes</taxon>
        <taxon>Kitasatosporales</taxon>
        <taxon>Streptomycetaceae</taxon>
        <taxon>Streptomyces</taxon>
    </lineage>
</organism>
<feature type="transmembrane region" description="Helical" evidence="2">
    <location>
        <begin position="36"/>
        <end position="58"/>
    </location>
</feature>
<keyword evidence="4" id="KW-1185">Reference proteome</keyword>
<feature type="compositionally biased region" description="Basic and acidic residues" evidence="1">
    <location>
        <begin position="1"/>
        <end position="14"/>
    </location>
</feature>
<proteinExistence type="predicted"/>
<keyword evidence="2" id="KW-0472">Membrane</keyword>
<evidence type="ECO:0000313" key="3">
    <source>
        <dbReference type="EMBL" id="PKT74548.1"/>
    </source>
</evidence>
<evidence type="ECO:0008006" key="5">
    <source>
        <dbReference type="Google" id="ProtNLM"/>
    </source>
</evidence>
<protein>
    <recommendedName>
        <fullName evidence="5">LPXTG cell wall anchor domain-containing protein</fullName>
    </recommendedName>
</protein>
<gene>
    <name evidence="3" type="ORF">CW362_02765</name>
</gene>
<dbReference type="AlphaFoldDB" id="A0A2I0SX78"/>
<evidence type="ECO:0000256" key="2">
    <source>
        <dbReference type="SAM" id="Phobius"/>
    </source>
</evidence>
<keyword evidence="2" id="KW-1133">Transmembrane helix</keyword>
<dbReference type="Proteomes" id="UP000236178">
    <property type="component" value="Unassembled WGS sequence"/>
</dbReference>
<sequence>MALTRVGERSERDPGNSTAPVTVEAIGAPGGSGPTAWTVAAVGGGALVLTGLTVFVLVRRRGSSPAEARDRADAGRVEARLRVRSVPGKCPGGAAP</sequence>
<feature type="region of interest" description="Disordered" evidence="1">
    <location>
        <begin position="1"/>
        <end position="30"/>
    </location>
</feature>
<comment type="caution">
    <text evidence="3">The sequence shown here is derived from an EMBL/GenBank/DDBJ whole genome shotgun (WGS) entry which is preliminary data.</text>
</comment>
<accession>A0A2I0SX78</accession>
<evidence type="ECO:0000256" key="1">
    <source>
        <dbReference type="SAM" id="MobiDB-lite"/>
    </source>
</evidence>
<reference evidence="3 4" key="1">
    <citation type="submission" date="2017-12" db="EMBL/GenBank/DDBJ databases">
        <title>Streptomyces populusis sp. nov., a novel endophytic actinobacterium isolated from stems of Populus adenopoda Maxim.</title>
        <authorList>
            <person name="Wang Z."/>
        </authorList>
    </citation>
    <scope>NUCLEOTIDE SEQUENCE [LARGE SCALE GENOMIC DNA]</scope>
    <source>
        <strain evidence="3 4">A249</strain>
    </source>
</reference>
<evidence type="ECO:0000313" key="4">
    <source>
        <dbReference type="Proteomes" id="UP000236178"/>
    </source>
</evidence>